<proteinExistence type="predicted"/>
<evidence type="ECO:0000313" key="6">
    <source>
        <dbReference type="EMBL" id="MFC3639463.1"/>
    </source>
</evidence>
<dbReference type="InterPro" id="IPR058625">
    <property type="entry name" value="MdtA-like_BSH"/>
</dbReference>
<feature type="domain" description="Multidrug resistance protein MdtA-like barrel-sandwich hybrid" evidence="5">
    <location>
        <begin position="61"/>
        <end position="237"/>
    </location>
</feature>
<feature type="coiled-coil region" evidence="3">
    <location>
        <begin position="102"/>
        <end position="143"/>
    </location>
</feature>
<evidence type="ECO:0000259" key="5">
    <source>
        <dbReference type="Pfam" id="PF25917"/>
    </source>
</evidence>
<sequence>MVIILICYLVLAWLLFARLKFIRLTWLSGALATLAGVLILAVFAGLLNSLTPTGRIVVGARVVEVTPNVSGEIIAIPVRPNAPVRAGDVLFQIDPAPFQYRVRQLEAALVGARQQADILQTNLDQANANVAGLEKQVAFHQQRLADIARLTQGGASTQFREAGSQDQFDIAFAQLQAAKAQQRGARAALDSSINGVNTSVLQSRAQLDDAKWELEQTTVRAPSDGYASTVALTVGSRALKMHSAMSFIVASELTIIGTFSQNGFNTIQPGARVRLFFDVNPGRVHEATIVDIPRGVGQGEIAVSGTLARVGSIGGTSAYPAVIALPLDAPRNALRPGTSGTATVFAPNAGAIGLIARVLLFIQAWAAYL</sequence>
<evidence type="ECO:0000256" key="3">
    <source>
        <dbReference type="SAM" id="Coils"/>
    </source>
</evidence>
<dbReference type="RefSeq" id="WP_191319233.1">
    <property type="nucleotide sequence ID" value="NZ_BNCG01000007.1"/>
</dbReference>
<dbReference type="EMBL" id="JBHRYC010000093">
    <property type="protein sequence ID" value="MFC3639463.1"/>
    <property type="molecule type" value="Genomic_DNA"/>
</dbReference>
<name>A0ABV7UMC8_9HYPH</name>
<dbReference type="Gene3D" id="2.40.50.100">
    <property type="match status" value="2"/>
</dbReference>
<gene>
    <name evidence="6" type="ORF">ACFONL_19165</name>
</gene>
<dbReference type="Gene3D" id="1.10.287.470">
    <property type="entry name" value="Helix hairpin bin"/>
    <property type="match status" value="2"/>
</dbReference>
<comment type="subcellular location">
    <subcellularLocation>
        <location evidence="1">Cell envelope</location>
    </subcellularLocation>
</comment>
<dbReference type="Pfam" id="PF25917">
    <property type="entry name" value="BSH_RND"/>
    <property type="match status" value="1"/>
</dbReference>
<dbReference type="Proteomes" id="UP001595704">
    <property type="component" value="Unassembled WGS sequence"/>
</dbReference>
<keyword evidence="4" id="KW-1133">Transmembrane helix</keyword>
<dbReference type="PANTHER" id="PTHR32347">
    <property type="entry name" value="EFFLUX SYSTEM COMPONENT YKNX-RELATED"/>
    <property type="match status" value="1"/>
</dbReference>
<evidence type="ECO:0000256" key="1">
    <source>
        <dbReference type="ARBA" id="ARBA00004196"/>
    </source>
</evidence>
<evidence type="ECO:0000256" key="2">
    <source>
        <dbReference type="ARBA" id="ARBA00023054"/>
    </source>
</evidence>
<feature type="transmembrane region" description="Helical" evidence="4">
    <location>
        <begin position="27"/>
        <end position="47"/>
    </location>
</feature>
<evidence type="ECO:0000313" key="7">
    <source>
        <dbReference type="Proteomes" id="UP001595704"/>
    </source>
</evidence>
<accession>A0ABV7UMC8</accession>
<organism evidence="6 7">
    <name type="scientific">Camelimonas fluminis</name>
    <dbReference type="NCBI Taxonomy" id="1576911"/>
    <lineage>
        <taxon>Bacteria</taxon>
        <taxon>Pseudomonadati</taxon>
        <taxon>Pseudomonadota</taxon>
        <taxon>Alphaproteobacteria</taxon>
        <taxon>Hyphomicrobiales</taxon>
        <taxon>Chelatococcaceae</taxon>
        <taxon>Camelimonas</taxon>
    </lineage>
</organism>
<keyword evidence="4" id="KW-0812">Transmembrane</keyword>
<evidence type="ECO:0000256" key="4">
    <source>
        <dbReference type="SAM" id="Phobius"/>
    </source>
</evidence>
<keyword evidence="7" id="KW-1185">Reference proteome</keyword>
<reference evidence="7" key="1">
    <citation type="journal article" date="2019" name="Int. J. Syst. Evol. Microbiol.">
        <title>The Global Catalogue of Microorganisms (GCM) 10K type strain sequencing project: providing services to taxonomists for standard genome sequencing and annotation.</title>
        <authorList>
            <consortium name="The Broad Institute Genomics Platform"/>
            <consortium name="The Broad Institute Genome Sequencing Center for Infectious Disease"/>
            <person name="Wu L."/>
            <person name="Ma J."/>
        </authorList>
    </citation>
    <scope>NUCLEOTIDE SEQUENCE [LARGE SCALE GENOMIC DNA]</scope>
    <source>
        <strain evidence="7">KCTC 42282</strain>
    </source>
</reference>
<dbReference type="InterPro" id="IPR050465">
    <property type="entry name" value="UPF0194_transport"/>
</dbReference>
<comment type="caution">
    <text evidence="6">The sequence shown here is derived from an EMBL/GenBank/DDBJ whole genome shotgun (WGS) entry which is preliminary data.</text>
</comment>
<protein>
    <submittedName>
        <fullName evidence="6">HlyD family secretion protein</fullName>
    </submittedName>
</protein>
<dbReference type="PANTHER" id="PTHR32347:SF23">
    <property type="entry name" value="BLL5650 PROTEIN"/>
    <property type="match status" value="1"/>
</dbReference>
<dbReference type="SUPFAM" id="SSF111369">
    <property type="entry name" value="HlyD-like secretion proteins"/>
    <property type="match status" value="2"/>
</dbReference>
<keyword evidence="2 3" id="KW-0175">Coiled coil</keyword>
<keyword evidence="4" id="KW-0472">Membrane</keyword>